<reference evidence="10 11" key="1">
    <citation type="submission" date="2014-07" db="EMBL/GenBank/DDBJ databases">
        <title>Genome of Flavobacterium reichenbachii LMG 25512.</title>
        <authorList>
            <person name="Stropko S.J."/>
            <person name="Pipes S.E."/>
            <person name="Newman J.D."/>
        </authorList>
    </citation>
    <scope>NUCLEOTIDE SEQUENCE [LARGE SCALE GENOMIC DNA]</scope>
    <source>
        <strain evidence="10 11">LMG 25512</strain>
    </source>
</reference>
<dbReference type="SUPFAM" id="SSF56935">
    <property type="entry name" value="Porins"/>
    <property type="match status" value="1"/>
</dbReference>
<dbReference type="PROSITE" id="PS52016">
    <property type="entry name" value="TONB_DEPENDENT_REC_3"/>
    <property type="match status" value="1"/>
</dbReference>
<keyword evidence="8" id="KW-0732">Signal</keyword>
<comment type="caution">
    <text evidence="10">The sequence shown here is derived from an EMBL/GenBank/DDBJ whole genome shotgun (WGS) entry which is preliminary data.</text>
</comment>
<accession>A0A085ZR58</accession>
<dbReference type="InterPro" id="IPR039426">
    <property type="entry name" value="TonB-dep_rcpt-like"/>
</dbReference>
<evidence type="ECO:0000256" key="8">
    <source>
        <dbReference type="SAM" id="SignalP"/>
    </source>
</evidence>
<evidence type="ECO:0000256" key="2">
    <source>
        <dbReference type="ARBA" id="ARBA00022448"/>
    </source>
</evidence>
<dbReference type="Pfam" id="PF07715">
    <property type="entry name" value="Plug"/>
    <property type="match status" value="1"/>
</dbReference>
<keyword evidence="3 7" id="KW-1134">Transmembrane beta strand</keyword>
<proteinExistence type="inferred from homology"/>
<keyword evidence="11" id="KW-1185">Reference proteome</keyword>
<dbReference type="Gene3D" id="2.170.130.10">
    <property type="entry name" value="TonB-dependent receptor, plug domain"/>
    <property type="match status" value="1"/>
</dbReference>
<evidence type="ECO:0000256" key="4">
    <source>
        <dbReference type="ARBA" id="ARBA00022692"/>
    </source>
</evidence>
<evidence type="ECO:0000256" key="7">
    <source>
        <dbReference type="PROSITE-ProRule" id="PRU01360"/>
    </source>
</evidence>
<evidence type="ECO:0000256" key="3">
    <source>
        <dbReference type="ARBA" id="ARBA00022452"/>
    </source>
</evidence>
<keyword evidence="2 7" id="KW-0813">Transport</keyword>
<dbReference type="InterPro" id="IPR037066">
    <property type="entry name" value="Plug_dom_sf"/>
</dbReference>
<dbReference type="OrthoDB" id="9768177at2"/>
<evidence type="ECO:0000313" key="10">
    <source>
        <dbReference type="EMBL" id="KFF06922.1"/>
    </source>
</evidence>
<dbReference type="InterPro" id="IPR036942">
    <property type="entry name" value="Beta-barrel_TonB_sf"/>
</dbReference>
<dbReference type="InterPro" id="IPR008969">
    <property type="entry name" value="CarboxyPept-like_regulatory"/>
</dbReference>
<keyword evidence="10" id="KW-0675">Receptor</keyword>
<feature type="domain" description="TonB-dependent receptor plug" evidence="9">
    <location>
        <begin position="116"/>
        <end position="224"/>
    </location>
</feature>
<keyword evidence="5 7" id="KW-0472">Membrane</keyword>
<dbReference type="eggNOG" id="COG4206">
    <property type="taxonomic scope" value="Bacteria"/>
</dbReference>
<comment type="subcellular location">
    <subcellularLocation>
        <location evidence="1 7">Cell outer membrane</location>
        <topology evidence="1 7">Multi-pass membrane protein</topology>
    </subcellularLocation>
</comment>
<evidence type="ECO:0000256" key="6">
    <source>
        <dbReference type="ARBA" id="ARBA00023237"/>
    </source>
</evidence>
<dbReference type="STRING" id="362418.IW19_16005"/>
<organism evidence="10 11">
    <name type="scientific">Flavobacterium reichenbachii</name>
    <dbReference type="NCBI Taxonomy" id="362418"/>
    <lineage>
        <taxon>Bacteria</taxon>
        <taxon>Pseudomonadati</taxon>
        <taxon>Bacteroidota</taxon>
        <taxon>Flavobacteriia</taxon>
        <taxon>Flavobacteriales</taxon>
        <taxon>Flavobacteriaceae</taxon>
        <taxon>Flavobacterium</taxon>
    </lineage>
</organism>
<evidence type="ECO:0000256" key="5">
    <source>
        <dbReference type="ARBA" id="ARBA00023136"/>
    </source>
</evidence>
<keyword evidence="6 7" id="KW-0998">Cell outer membrane</keyword>
<keyword evidence="4 7" id="KW-0812">Transmembrane</keyword>
<dbReference type="InterPro" id="IPR023997">
    <property type="entry name" value="TonB-dep_OMP_SusC/RagA_CS"/>
</dbReference>
<dbReference type="Gene3D" id="2.60.40.1120">
    <property type="entry name" value="Carboxypeptidase-like, regulatory domain"/>
    <property type="match status" value="1"/>
</dbReference>
<dbReference type="EMBL" id="JPRL01000001">
    <property type="protein sequence ID" value="KFF06922.1"/>
    <property type="molecule type" value="Genomic_DNA"/>
</dbReference>
<dbReference type="NCBIfam" id="TIGR04056">
    <property type="entry name" value="OMP_RagA_SusC"/>
    <property type="match status" value="1"/>
</dbReference>
<evidence type="ECO:0000256" key="1">
    <source>
        <dbReference type="ARBA" id="ARBA00004571"/>
    </source>
</evidence>
<feature type="signal peptide" evidence="8">
    <location>
        <begin position="1"/>
        <end position="22"/>
    </location>
</feature>
<comment type="similarity">
    <text evidence="7">Belongs to the TonB-dependent receptor family.</text>
</comment>
<dbReference type="Proteomes" id="UP000028715">
    <property type="component" value="Unassembled WGS sequence"/>
</dbReference>
<feature type="chain" id="PRO_5001801635" evidence="8">
    <location>
        <begin position="23"/>
        <end position="1038"/>
    </location>
</feature>
<dbReference type="Pfam" id="PF13715">
    <property type="entry name" value="CarbopepD_reg_2"/>
    <property type="match status" value="1"/>
</dbReference>
<evidence type="ECO:0000259" key="9">
    <source>
        <dbReference type="Pfam" id="PF07715"/>
    </source>
</evidence>
<protein>
    <submittedName>
        <fullName evidence="10">TonB-dependent receptor</fullName>
    </submittedName>
</protein>
<dbReference type="SUPFAM" id="SSF49464">
    <property type="entry name" value="Carboxypeptidase regulatory domain-like"/>
    <property type="match status" value="1"/>
</dbReference>
<dbReference type="InterPro" id="IPR012910">
    <property type="entry name" value="Plug_dom"/>
</dbReference>
<dbReference type="Gene3D" id="2.40.170.20">
    <property type="entry name" value="TonB-dependent receptor, beta-barrel domain"/>
    <property type="match status" value="1"/>
</dbReference>
<dbReference type="NCBIfam" id="TIGR04057">
    <property type="entry name" value="SusC_RagA_signa"/>
    <property type="match status" value="1"/>
</dbReference>
<dbReference type="InterPro" id="IPR023996">
    <property type="entry name" value="TonB-dep_OMP_SusC/RagA"/>
</dbReference>
<evidence type="ECO:0000313" key="11">
    <source>
        <dbReference type="Proteomes" id="UP000028715"/>
    </source>
</evidence>
<dbReference type="AlphaFoldDB" id="A0A085ZR58"/>
<name>A0A085ZR58_9FLAO</name>
<dbReference type="GO" id="GO:0009279">
    <property type="term" value="C:cell outer membrane"/>
    <property type="evidence" value="ECO:0007669"/>
    <property type="project" value="UniProtKB-SubCell"/>
</dbReference>
<dbReference type="RefSeq" id="WP_035685940.1">
    <property type="nucleotide sequence ID" value="NZ_JPRL01000001.1"/>
</dbReference>
<gene>
    <name evidence="10" type="ORF">IW19_16005</name>
</gene>
<sequence>MKLTKLLVFCVSSLLFSVMAVAQDVTVSGIVNDESGMPVPGATVLLKGTTKSTASDFDGKFQLQVPSNGTLTITFIGYTTVNEAVNGRTKISIQLKPESQSLNEVVVVGYGTQKKSVVTGAISSVKAADLEKVPNGRVEQSLQGRVAGVSVAATSGQPGSASKVRIRGITTFREGGNDPLWVVDGIAVDAGAIGFINQSDIESVEVLKDAASAAIYGTRAATGVILVTTKKGKSGKISVNYSGFAGVSGPAKRLNLLNAQEYATVMNEKSVNDGGAIKYTPTQIAGLGKGTDWQDAIFNDSALRYTHELSISGGGEKSTFYASFGIQDQEGIVTTDISNYTKKNFRLNSTHKISDYFTFGQTFGYTRQKSKSLGNVNSEFGGPLSSAINLDPLTPLVVTDPAVANTGFYTNPNIVRDGNGNPYGISSLVQQEMTNPLAYTQTRLGGYNWSDDFVGNAYLEANITSHLKFRTTLGGKLAYWGSEAFTPVFFLNPNMKADKNNFNQNNEKSFAWTVENILTYSNKFGNHSVNVLAGQGAYVENIGTVVNTTMFGLPITNYKDASWNFNVPQTDRSTNTEDKVEHKLASLFLRANYDYMEKYLFTGIIRRDGSTRFGENKKWGVFPSFSLGWVISKEGFWKENETVNSLKLRGGYGVVGNDNIEEFKYRGLVVGGYNYSVGNNGDITTGYGNSTLPNADLGWEETSQTTVGLDARVFNNFTLTLDYYKKRTTGILRNVVIPGYVGVVDAPSANVADMNNSGFEVELGYKKRLGDFNLGVNANVAYLKNEITYVGSSTNYIVGDATFQSMGPVTRTEVGHSFNEFYGFKTAGIFQNAAEVAAYKNAAGNLIQPNAKPGDFRWVDTNGDGTITDDDKRYLGTNIPKYTFGLTINLDYKNFDFMAFAQGAAGSKIFQGLRRLDVLNANYQTNALDRWHGEGTSNDYPRLTNNDPNKNYTNMSDFYLENGNYARLKIVQIGYTFPASLSSKIGSDKIRLYLTGENLITFTKYTGYDPEIGGQVFGVDKGVYPQARSFLLGANVQF</sequence>